<gene>
    <name evidence="1" type="primary">74</name>
    <name evidence="1" type="ORF">SEA_PUMPERNICKEL_74</name>
</gene>
<accession>A0AAE8Y7D6</accession>
<dbReference type="Proteomes" id="UP000827768">
    <property type="component" value="Segment"/>
</dbReference>
<proteinExistence type="predicted"/>
<dbReference type="KEGG" id="vg:80019714"/>
<protein>
    <submittedName>
        <fullName evidence="1">Uncharacterized protein</fullName>
    </submittedName>
</protein>
<evidence type="ECO:0000313" key="1">
    <source>
        <dbReference type="EMBL" id="UDL15865.1"/>
    </source>
</evidence>
<reference evidence="1" key="1">
    <citation type="submission" date="2021-09" db="EMBL/GenBank/DDBJ databases">
        <authorList>
            <person name="Andersen S.H."/>
            <person name="Beall E.A."/>
            <person name="Cappelle B."/>
            <person name="Falteisek K.J."/>
            <person name="Fenske B.A."/>
            <person name="Gansluckner N.W."/>
            <person name="Gilbertson S.M."/>
            <person name="Krings K.J."/>
            <person name="Mobeck M."/>
            <person name="Odeku J.O."/>
            <person name="Poncelet M.E."/>
            <person name="Rohr J.R."/>
            <person name="Rolands L."/>
            <person name="Whipple C.D."/>
            <person name="Whipple E.M."/>
            <person name="Spring A.M."/>
            <person name="Klyczek K."/>
            <person name="Garlena R.A."/>
            <person name="Russell D.A."/>
            <person name="Pope W.H."/>
            <person name="Jacobs-Sera D."/>
            <person name="Hatfull G.F."/>
        </authorList>
    </citation>
    <scope>NUCLEOTIDE SEQUENCE</scope>
</reference>
<dbReference type="RefSeq" id="YP_010755105.1">
    <property type="nucleotide sequence ID" value="NC_073468.1"/>
</dbReference>
<organism evidence="1 2">
    <name type="scientific">Microbacterium phage Pumpernickel</name>
    <dbReference type="NCBI Taxonomy" id="2885983"/>
    <lineage>
        <taxon>Viruses</taxon>
        <taxon>Duplodnaviria</taxon>
        <taxon>Heunggongvirae</taxon>
        <taxon>Uroviricota</taxon>
        <taxon>Caudoviricetes</taxon>
        <taxon>Pumpernickelvirus</taxon>
        <taxon>Pumpernickelvirus pumpernickel</taxon>
    </lineage>
</organism>
<evidence type="ECO:0000313" key="2">
    <source>
        <dbReference type="Proteomes" id="UP000827768"/>
    </source>
</evidence>
<name>A0AAE8Y7D6_9CAUD</name>
<dbReference type="EMBL" id="OK040790">
    <property type="protein sequence ID" value="UDL15865.1"/>
    <property type="molecule type" value="Genomic_DNA"/>
</dbReference>
<sequence length="76" mass="8632">MDEEEPVDGIMDELTRKLMDETVDMTFTVGEWAYITAILTHYSQHMTDVQPMLIISAINQNVADAAKRGDIGKFLR</sequence>
<dbReference type="GeneID" id="80019714"/>
<keyword evidence="2" id="KW-1185">Reference proteome</keyword>